<protein>
    <submittedName>
        <fullName evidence="2">Uncharacterized protein</fullName>
    </submittedName>
</protein>
<name>A0ABQ8SDY5_PERAM</name>
<dbReference type="Proteomes" id="UP001148838">
    <property type="component" value="Unassembled WGS sequence"/>
</dbReference>
<reference evidence="2 3" key="1">
    <citation type="journal article" date="2022" name="Allergy">
        <title>Genome assembly and annotation of Periplaneta americana reveal a comprehensive cockroach allergen profile.</title>
        <authorList>
            <person name="Wang L."/>
            <person name="Xiong Q."/>
            <person name="Saelim N."/>
            <person name="Wang L."/>
            <person name="Nong W."/>
            <person name="Wan A.T."/>
            <person name="Shi M."/>
            <person name="Liu X."/>
            <person name="Cao Q."/>
            <person name="Hui J.H.L."/>
            <person name="Sookrung N."/>
            <person name="Leung T.F."/>
            <person name="Tungtrongchitr A."/>
            <person name="Tsui S.K.W."/>
        </authorList>
    </citation>
    <scope>NUCLEOTIDE SEQUENCE [LARGE SCALE GENOMIC DNA]</scope>
    <source>
        <strain evidence="2">PWHHKU_190912</strain>
    </source>
</reference>
<evidence type="ECO:0000256" key="1">
    <source>
        <dbReference type="SAM" id="MobiDB-lite"/>
    </source>
</evidence>
<organism evidence="2 3">
    <name type="scientific">Periplaneta americana</name>
    <name type="common">American cockroach</name>
    <name type="synonym">Blatta americana</name>
    <dbReference type="NCBI Taxonomy" id="6978"/>
    <lineage>
        <taxon>Eukaryota</taxon>
        <taxon>Metazoa</taxon>
        <taxon>Ecdysozoa</taxon>
        <taxon>Arthropoda</taxon>
        <taxon>Hexapoda</taxon>
        <taxon>Insecta</taxon>
        <taxon>Pterygota</taxon>
        <taxon>Neoptera</taxon>
        <taxon>Polyneoptera</taxon>
        <taxon>Dictyoptera</taxon>
        <taxon>Blattodea</taxon>
        <taxon>Blattoidea</taxon>
        <taxon>Blattidae</taxon>
        <taxon>Blattinae</taxon>
        <taxon>Periplaneta</taxon>
    </lineage>
</organism>
<evidence type="ECO:0000313" key="3">
    <source>
        <dbReference type="Proteomes" id="UP001148838"/>
    </source>
</evidence>
<gene>
    <name evidence="2" type="ORF">ANN_20678</name>
</gene>
<accession>A0ABQ8SDY5</accession>
<feature type="region of interest" description="Disordered" evidence="1">
    <location>
        <begin position="52"/>
        <end position="72"/>
    </location>
</feature>
<sequence length="112" mass="12829">MAGLCEGGNEPSGSLKAIFFPRIGFVRKPSKYARSRTKNIWKSRLLRKRHTLNPDTFRSKRNPVTQTSYNGWGAHRANHTIPPFWLDDRPPLLRHVGVRPAVGWSVLDLRVL</sequence>
<comment type="caution">
    <text evidence="2">The sequence shown here is derived from an EMBL/GenBank/DDBJ whole genome shotgun (WGS) entry which is preliminary data.</text>
</comment>
<keyword evidence="3" id="KW-1185">Reference proteome</keyword>
<evidence type="ECO:0000313" key="2">
    <source>
        <dbReference type="EMBL" id="KAJ4432064.1"/>
    </source>
</evidence>
<dbReference type="EMBL" id="JAJSOF020000029">
    <property type="protein sequence ID" value="KAJ4432064.1"/>
    <property type="molecule type" value="Genomic_DNA"/>
</dbReference>
<proteinExistence type="predicted"/>